<dbReference type="Pfam" id="PF00400">
    <property type="entry name" value="WD40"/>
    <property type="match status" value="12"/>
</dbReference>
<feature type="repeat" description="WD" evidence="3">
    <location>
        <begin position="546"/>
        <end position="587"/>
    </location>
</feature>
<feature type="repeat" description="WD" evidence="3">
    <location>
        <begin position="310"/>
        <end position="351"/>
    </location>
</feature>
<evidence type="ECO:0000256" key="4">
    <source>
        <dbReference type="SAM" id="SignalP"/>
    </source>
</evidence>
<dbReference type="PANTHER" id="PTHR19848:SF8">
    <property type="entry name" value="F-BOX AND WD REPEAT DOMAIN CONTAINING 7"/>
    <property type="match status" value="1"/>
</dbReference>
<accession>A0A9P6JCD6</accession>
<dbReference type="PROSITE" id="PS50294">
    <property type="entry name" value="WD_REPEATS_REGION"/>
    <property type="match status" value="9"/>
</dbReference>
<dbReference type="EMBL" id="JAAAHY010000108">
    <property type="protein sequence ID" value="KAF9967011.1"/>
    <property type="molecule type" value="Genomic_DNA"/>
</dbReference>
<dbReference type="InterPro" id="IPR019775">
    <property type="entry name" value="WD40_repeat_CS"/>
</dbReference>
<protein>
    <recommendedName>
        <fullName evidence="7">WD40 repeat-like protein</fullName>
    </recommendedName>
</protein>
<keyword evidence="6" id="KW-1185">Reference proteome</keyword>
<name>A0A9P6JCD6_MORAP</name>
<proteinExistence type="predicted"/>
<feature type="signal peptide" evidence="4">
    <location>
        <begin position="1"/>
        <end position="23"/>
    </location>
</feature>
<evidence type="ECO:0000256" key="3">
    <source>
        <dbReference type="PROSITE-ProRule" id="PRU00221"/>
    </source>
</evidence>
<feature type="chain" id="PRO_5040179582" description="WD40 repeat-like protein" evidence="4">
    <location>
        <begin position="24"/>
        <end position="914"/>
    </location>
</feature>
<dbReference type="InterPro" id="IPR020472">
    <property type="entry name" value="WD40_PAC1"/>
</dbReference>
<feature type="repeat" description="WD" evidence="3">
    <location>
        <begin position="352"/>
        <end position="393"/>
    </location>
</feature>
<evidence type="ECO:0000313" key="5">
    <source>
        <dbReference type="EMBL" id="KAF9967011.1"/>
    </source>
</evidence>
<dbReference type="InterPro" id="IPR036322">
    <property type="entry name" value="WD40_repeat_dom_sf"/>
</dbReference>
<reference evidence="5" key="1">
    <citation type="journal article" date="2020" name="Fungal Divers.">
        <title>Resolving the Mortierellaceae phylogeny through synthesis of multi-gene phylogenetics and phylogenomics.</title>
        <authorList>
            <person name="Vandepol N."/>
            <person name="Liber J."/>
            <person name="Desiro A."/>
            <person name="Na H."/>
            <person name="Kennedy M."/>
            <person name="Barry K."/>
            <person name="Grigoriev I.V."/>
            <person name="Miller A.N."/>
            <person name="O'Donnell K."/>
            <person name="Stajich J.E."/>
            <person name="Bonito G."/>
        </authorList>
    </citation>
    <scope>NUCLEOTIDE SEQUENCE</scope>
    <source>
        <strain evidence="5">CK1249</strain>
    </source>
</reference>
<dbReference type="SUPFAM" id="SSF141571">
    <property type="entry name" value="Pentapeptide repeat-like"/>
    <property type="match status" value="1"/>
</dbReference>
<dbReference type="OrthoDB" id="2343029at2759"/>
<evidence type="ECO:0008006" key="7">
    <source>
        <dbReference type="Google" id="ProtNLM"/>
    </source>
</evidence>
<dbReference type="SUPFAM" id="SSF50978">
    <property type="entry name" value="WD40 repeat-like"/>
    <property type="match status" value="2"/>
</dbReference>
<organism evidence="5 6">
    <name type="scientific">Mortierella alpina</name>
    <name type="common">Oleaginous fungus</name>
    <name type="synonym">Mortierella renispora</name>
    <dbReference type="NCBI Taxonomy" id="64518"/>
    <lineage>
        <taxon>Eukaryota</taxon>
        <taxon>Fungi</taxon>
        <taxon>Fungi incertae sedis</taxon>
        <taxon>Mucoromycota</taxon>
        <taxon>Mortierellomycotina</taxon>
        <taxon>Mortierellomycetes</taxon>
        <taxon>Mortierellales</taxon>
        <taxon>Mortierellaceae</taxon>
        <taxon>Mortierella</taxon>
    </lineage>
</organism>
<feature type="repeat" description="WD" evidence="3">
    <location>
        <begin position="730"/>
        <end position="771"/>
    </location>
</feature>
<keyword evidence="4" id="KW-0732">Signal</keyword>
<feature type="repeat" description="WD" evidence="3">
    <location>
        <begin position="842"/>
        <end position="860"/>
    </location>
</feature>
<sequence length="914" mass="100733">MEMTKNPFLLSLSLEVLPRVADADQVEDLSEIRITRDALYGHFVEFWLDRGKKRAANHDLGPQTKAAFDALVDEGFVQMGTDFLKRLAVAIYKEQAGQPIVEYSRFRDQGTWKAAFFGRDVECQILREASPLARHGNQFRFVHRSLLEYCFALAVFDPQDHRNLPISHTAIRRGSVSSVYSFEDAPATAREPTSSNHPLSCKILSKESFIMQILADRAQQVPVFKQQLLRLVEHSKADKDWRRAAANAISILVRAGVSFNEADLRGIQIPMADLSSGDFDSAQLQGADLRKATLQLRLWNYKSLQSGPILRGHDNIVMSVVFSPSGDHVASGSYDKTVQIWNTRDGSPIRTLSLHMSCIKSVVYSPDGKHIASASYDKTVRIWDSTSGEPIHTLKHLIMVTSVAYSPDGLQIAAGSGKEVQLWDAKLGTKQSLLSGHTDAVLSVIYSPSGRQIASFSHDKTARLWDTQSGASGPTLNGHVNSIMSVVYSPDGRQLVTGSLDKTVRLWTTQDDEDMDSTGNNGHRGSFRPDTKFNLNKSVRFHNQRVAGHTNRVSCVVFSPDGRTLASGGFDRTLRLWNAKTGTPIKTFGDQANQITGGNVNQALTFDVGRIERAAYSPCGGHIAIGSDDSSVYIWDTETGKRIHKLVGHDDCVTSVAYSPDGKMIASGSDDWTVILWDAELGNSQRRLVEHSKGVTDVAFSPCGKHIASGSFDKTLIIWHADSDKRIKKLVGHTEMITSVVYSPDGKLIASGSNDKTVRIWEVDTGVSTELRGHTERVRSVVFSPCGQGIASGSLDNTVKLWKAGSDQQPATINVFQSPIRSLAWVKSDLEQNGIDMNDVDSFIATGSDDNSVRVWRVRSTEGDFQVHLLWNSTHDRLVVSGAKLGKILDLSELNRMMLEQRGAKGLTVVQQKQ</sequence>
<dbReference type="InterPro" id="IPR001680">
    <property type="entry name" value="WD40_rpt"/>
</dbReference>
<dbReference type="Pfam" id="PF00805">
    <property type="entry name" value="Pentapeptide"/>
    <property type="match status" value="1"/>
</dbReference>
<feature type="repeat" description="WD" evidence="3">
    <location>
        <begin position="604"/>
        <end position="645"/>
    </location>
</feature>
<evidence type="ECO:0000256" key="2">
    <source>
        <dbReference type="ARBA" id="ARBA00022737"/>
    </source>
</evidence>
<feature type="repeat" description="WD" evidence="3">
    <location>
        <begin position="771"/>
        <end position="812"/>
    </location>
</feature>
<dbReference type="InterPro" id="IPR001646">
    <property type="entry name" value="5peptide_repeat"/>
</dbReference>
<keyword evidence="1 3" id="KW-0853">WD repeat</keyword>
<dbReference type="PRINTS" id="PR00320">
    <property type="entry name" value="GPROTEINBRPT"/>
</dbReference>
<dbReference type="CDD" id="cd00200">
    <property type="entry name" value="WD40"/>
    <property type="match status" value="2"/>
</dbReference>
<feature type="repeat" description="WD" evidence="3">
    <location>
        <begin position="646"/>
        <end position="687"/>
    </location>
</feature>
<dbReference type="Proteomes" id="UP000738359">
    <property type="component" value="Unassembled WGS sequence"/>
</dbReference>
<dbReference type="Gene3D" id="2.160.20.80">
    <property type="entry name" value="E3 ubiquitin-protein ligase SopA"/>
    <property type="match status" value="1"/>
</dbReference>
<evidence type="ECO:0000313" key="6">
    <source>
        <dbReference type="Proteomes" id="UP000738359"/>
    </source>
</evidence>
<comment type="caution">
    <text evidence="5">The sequence shown here is derived from an EMBL/GenBank/DDBJ whole genome shotgun (WGS) entry which is preliminary data.</text>
</comment>
<dbReference type="SMART" id="SM00320">
    <property type="entry name" value="WD40"/>
    <property type="match status" value="12"/>
</dbReference>
<dbReference type="PROSITE" id="PS50082">
    <property type="entry name" value="WD_REPEATS_2"/>
    <property type="match status" value="11"/>
</dbReference>
<dbReference type="InterPro" id="IPR015943">
    <property type="entry name" value="WD40/YVTN_repeat-like_dom_sf"/>
</dbReference>
<dbReference type="Gene3D" id="2.130.10.10">
    <property type="entry name" value="YVTN repeat-like/Quinoprotein amine dehydrogenase"/>
    <property type="match status" value="6"/>
</dbReference>
<feature type="repeat" description="WD" evidence="3">
    <location>
        <begin position="476"/>
        <end position="517"/>
    </location>
</feature>
<keyword evidence="2" id="KW-0677">Repeat</keyword>
<dbReference type="PANTHER" id="PTHR19848">
    <property type="entry name" value="WD40 REPEAT PROTEIN"/>
    <property type="match status" value="1"/>
</dbReference>
<evidence type="ECO:0000256" key="1">
    <source>
        <dbReference type="ARBA" id="ARBA00022574"/>
    </source>
</evidence>
<feature type="repeat" description="WD" evidence="3">
    <location>
        <begin position="688"/>
        <end position="729"/>
    </location>
</feature>
<gene>
    <name evidence="5" type="ORF">BGZ70_000420</name>
</gene>
<feature type="repeat" description="WD" evidence="3">
    <location>
        <begin position="434"/>
        <end position="475"/>
    </location>
</feature>
<dbReference type="AlphaFoldDB" id="A0A9P6JCD6"/>
<dbReference type="PROSITE" id="PS00678">
    <property type="entry name" value="WD_REPEATS_1"/>
    <property type="match status" value="5"/>
</dbReference>